<dbReference type="AlphaFoldDB" id="A0A382HPY9"/>
<evidence type="ECO:0000313" key="1">
    <source>
        <dbReference type="EMBL" id="SVB89368.1"/>
    </source>
</evidence>
<name>A0A382HPY9_9ZZZZ</name>
<proteinExistence type="predicted"/>
<dbReference type="Pfam" id="PF12576">
    <property type="entry name" value="DUF3754"/>
    <property type="match status" value="1"/>
</dbReference>
<organism evidence="1">
    <name type="scientific">marine metagenome</name>
    <dbReference type="NCBI Taxonomy" id="408172"/>
    <lineage>
        <taxon>unclassified sequences</taxon>
        <taxon>metagenomes</taxon>
        <taxon>ecological metagenomes</taxon>
    </lineage>
</organism>
<dbReference type="InterPro" id="IPR022227">
    <property type="entry name" value="DUF3754"/>
</dbReference>
<accession>A0A382HPY9</accession>
<sequence>QDELNEALAGEDVFPISLDVRFDELATLRLYKLGELTVPDVRTSWFGLKKQEVTIESFDRVIQVLEFRDEKWFRDKKRMKFYPGENATGLHLRLFKTVPKLDLETIFPNTSPMMRYVDKIKIGAPLIGGLATLGLKFGPLLFGEESGDTSLALIGGLTTALGTYVLKSYLSYQKTRERYLAQVSKDLYFKGQANNAAVINMIVDLAEEQEVKEALLAYVFLHTGNDKQYNQESLDDAIEDWLRGNFGFEVDFEVEDALAKLEEMRLLLKESDGHLSVTPIDKALSILDDYWDNIYDY</sequence>
<gene>
    <name evidence="1" type="ORF">METZ01_LOCUS242222</name>
</gene>
<dbReference type="PANTHER" id="PTHR33645:SF11">
    <property type="entry name" value="AMINOPEPTIDASE (DUF3754)"/>
    <property type="match status" value="1"/>
</dbReference>
<evidence type="ECO:0008006" key="2">
    <source>
        <dbReference type="Google" id="ProtNLM"/>
    </source>
</evidence>
<feature type="non-terminal residue" evidence="1">
    <location>
        <position position="1"/>
    </location>
</feature>
<reference evidence="1" key="1">
    <citation type="submission" date="2018-05" db="EMBL/GenBank/DDBJ databases">
        <authorList>
            <person name="Lanie J.A."/>
            <person name="Ng W.-L."/>
            <person name="Kazmierczak K.M."/>
            <person name="Andrzejewski T.M."/>
            <person name="Davidsen T.M."/>
            <person name="Wayne K.J."/>
            <person name="Tettelin H."/>
            <person name="Glass J.I."/>
            <person name="Rusch D."/>
            <person name="Podicherti R."/>
            <person name="Tsui H.-C.T."/>
            <person name="Winkler M.E."/>
        </authorList>
    </citation>
    <scope>NUCLEOTIDE SEQUENCE</scope>
</reference>
<dbReference type="EMBL" id="UINC01062593">
    <property type="protein sequence ID" value="SVB89368.1"/>
    <property type="molecule type" value="Genomic_DNA"/>
</dbReference>
<protein>
    <recommendedName>
        <fullName evidence="2">DUF3754 domain-containing protein</fullName>
    </recommendedName>
</protein>
<dbReference type="PANTHER" id="PTHR33645">
    <property type="entry name" value="AMINOPEPTIDASE (DUF3754)"/>
    <property type="match status" value="1"/>
</dbReference>